<proteinExistence type="predicted"/>
<keyword evidence="2" id="KW-1185">Reference proteome</keyword>
<sequence>MEKGTGRRLCIMSEWEWNRVEWRYLGRLVGIKNEMGSISAAALPENLLELFYRACIYFLFNDGLKSDGDMHVCLRIWLGFYLNLQLIHFISLWGNVRYHVEVNMKEGHWDFHTDYYKEPAMPFSQFCK</sequence>
<evidence type="ECO:0000313" key="1">
    <source>
        <dbReference type="EMBL" id="KAJ8009140.1"/>
    </source>
</evidence>
<organism evidence="1 2">
    <name type="scientific">Dallia pectoralis</name>
    <name type="common">Alaska blackfish</name>
    <dbReference type="NCBI Taxonomy" id="75939"/>
    <lineage>
        <taxon>Eukaryota</taxon>
        <taxon>Metazoa</taxon>
        <taxon>Chordata</taxon>
        <taxon>Craniata</taxon>
        <taxon>Vertebrata</taxon>
        <taxon>Euteleostomi</taxon>
        <taxon>Actinopterygii</taxon>
        <taxon>Neopterygii</taxon>
        <taxon>Teleostei</taxon>
        <taxon>Protacanthopterygii</taxon>
        <taxon>Esociformes</taxon>
        <taxon>Umbridae</taxon>
        <taxon>Dallia</taxon>
    </lineage>
</organism>
<dbReference type="EMBL" id="CM055734">
    <property type="protein sequence ID" value="KAJ8009140.1"/>
    <property type="molecule type" value="Genomic_DNA"/>
</dbReference>
<dbReference type="Proteomes" id="UP001157502">
    <property type="component" value="Chromosome 7"/>
</dbReference>
<gene>
    <name evidence="1" type="ORF">DPEC_G00085800</name>
</gene>
<protein>
    <submittedName>
        <fullName evidence="1">Uncharacterized protein</fullName>
    </submittedName>
</protein>
<reference evidence="1" key="1">
    <citation type="submission" date="2021-05" db="EMBL/GenBank/DDBJ databases">
        <authorList>
            <person name="Pan Q."/>
            <person name="Jouanno E."/>
            <person name="Zahm M."/>
            <person name="Klopp C."/>
            <person name="Cabau C."/>
            <person name="Louis A."/>
            <person name="Berthelot C."/>
            <person name="Parey E."/>
            <person name="Roest Crollius H."/>
            <person name="Montfort J."/>
            <person name="Robinson-Rechavi M."/>
            <person name="Bouchez O."/>
            <person name="Lampietro C."/>
            <person name="Lopez Roques C."/>
            <person name="Donnadieu C."/>
            <person name="Postlethwait J."/>
            <person name="Bobe J."/>
            <person name="Dillon D."/>
            <person name="Chandos A."/>
            <person name="von Hippel F."/>
            <person name="Guiguen Y."/>
        </authorList>
    </citation>
    <scope>NUCLEOTIDE SEQUENCE</scope>
    <source>
        <strain evidence="1">YG-Jan2019</strain>
    </source>
</reference>
<comment type="caution">
    <text evidence="1">The sequence shown here is derived from an EMBL/GenBank/DDBJ whole genome shotgun (WGS) entry which is preliminary data.</text>
</comment>
<name>A0ACC2H0B8_DALPE</name>
<accession>A0ACC2H0B8</accession>
<evidence type="ECO:0000313" key="2">
    <source>
        <dbReference type="Proteomes" id="UP001157502"/>
    </source>
</evidence>